<dbReference type="PANTHER" id="PTHR30363">
    <property type="entry name" value="HTH-TYPE TRANSCRIPTIONAL REGULATOR SRLR-RELATED"/>
    <property type="match status" value="1"/>
</dbReference>
<dbReference type="RefSeq" id="WP_189772606.1">
    <property type="nucleotide sequence ID" value="NZ_BNCK01000008.1"/>
</dbReference>
<evidence type="ECO:0000313" key="5">
    <source>
        <dbReference type="EMBL" id="GHG00769.1"/>
    </source>
</evidence>
<dbReference type="PANTHER" id="PTHR30363:SF44">
    <property type="entry name" value="AGA OPERON TRANSCRIPTIONAL REPRESSOR-RELATED"/>
    <property type="match status" value="1"/>
</dbReference>
<evidence type="ECO:0000259" key="4">
    <source>
        <dbReference type="PROSITE" id="PS51000"/>
    </source>
</evidence>
<comment type="caution">
    <text evidence="5">The sequence shown here is derived from an EMBL/GenBank/DDBJ whole genome shotgun (WGS) entry which is preliminary data.</text>
</comment>
<evidence type="ECO:0000256" key="2">
    <source>
        <dbReference type="ARBA" id="ARBA00023125"/>
    </source>
</evidence>
<protein>
    <submittedName>
        <fullName evidence="5">DeoR family transcriptional regulator</fullName>
    </submittedName>
</protein>
<reference evidence="5" key="1">
    <citation type="journal article" date="2014" name="Int. J. Syst. Evol. Microbiol.">
        <title>Complete genome sequence of Corynebacterium casei LMG S-19264T (=DSM 44701T), isolated from a smear-ripened cheese.</title>
        <authorList>
            <consortium name="US DOE Joint Genome Institute (JGI-PGF)"/>
            <person name="Walter F."/>
            <person name="Albersmeier A."/>
            <person name="Kalinowski J."/>
            <person name="Ruckert C."/>
        </authorList>
    </citation>
    <scope>NUCLEOTIDE SEQUENCE</scope>
    <source>
        <strain evidence="5">KCTC 42731</strain>
    </source>
</reference>
<dbReference type="PROSITE" id="PS00894">
    <property type="entry name" value="HTH_DEOR_1"/>
    <property type="match status" value="1"/>
</dbReference>
<feature type="domain" description="HTH deoR-type" evidence="4">
    <location>
        <begin position="3"/>
        <end position="58"/>
    </location>
</feature>
<dbReference type="GO" id="GO:0003700">
    <property type="term" value="F:DNA-binding transcription factor activity"/>
    <property type="evidence" value="ECO:0007669"/>
    <property type="project" value="InterPro"/>
</dbReference>
<dbReference type="InterPro" id="IPR018356">
    <property type="entry name" value="Tscrpt_reg_HTH_DeoR_CS"/>
</dbReference>
<evidence type="ECO:0000313" key="6">
    <source>
        <dbReference type="Proteomes" id="UP000623842"/>
    </source>
</evidence>
<accession>A0A919ENT3</accession>
<dbReference type="InterPro" id="IPR047779">
    <property type="entry name" value="AgaR-like"/>
</dbReference>
<dbReference type="GO" id="GO:0003677">
    <property type="term" value="F:DNA binding"/>
    <property type="evidence" value="ECO:0007669"/>
    <property type="project" value="UniProtKB-KW"/>
</dbReference>
<dbReference type="Gene3D" id="3.40.50.1360">
    <property type="match status" value="1"/>
</dbReference>
<dbReference type="InterPro" id="IPR001034">
    <property type="entry name" value="DeoR_HTH"/>
</dbReference>
<sequence>MRAIERRHEIVQDTLAHGKVEVDQLVARYDVSAVTIRADLNYLAKKNLLVRTRGGAVASHRIQRELTIDEKHNAQTEVKRRLAAAAKSLINEGDALILDSGSTTAEIAKTLGDLEHLVVMTNGLNVAQNLLQHDGIEVLMTGGILRKTSQSFYGRQAEDSIERYHFNKVILGVDGIDFNSGLTTHFEYEAILNRLMCNVAGTVIAVTDSSKFNRAGVHKICGLEDLDVLVTDEGVPEMFVKEVEKLGVKVIIA</sequence>
<dbReference type="SUPFAM" id="SSF100950">
    <property type="entry name" value="NagB/RpiA/CoA transferase-like"/>
    <property type="match status" value="1"/>
</dbReference>
<dbReference type="SMART" id="SM01134">
    <property type="entry name" value="DeoRC"/>
    <property type="match status" value="1"/>
</dbReference>
<dbReference type="NCBIfam" id="NF040755">
    <property type="entry name" value="AgaR"/>
    <property type="match status" value="1"/>
</dbReference>
<evidence type="ECO:0000256" key="1">
    <source>
        <dbReference type="ARBA" id="ARBA00023015"/>
    </source>
</evidence>
<dbReference type="EMBL" id="BNCK01000008">
    <property type="protein sequence ID" value="GHG00769.1"/>
    <property type="molecule type" value="Genomic_DNA"/>
</dbReference>
<reference evidence="5" key="2">
    <citation type="submission" date="2020-09" db="EMBL/GenBank/DDBJ databases">
        <authorList>
            <person name="Sun Q."/>
            <person name="Kim S."/>
        </authorList>
    </citation>
    <scope>NUCLEOTIDE SEQUENCE</scope>
    <source>
        <strain evidence="5">KCTC 42731</strain>
    </source>
</reference>
<gene>
    <name evidence="5" type="primary">agaR</name>
    <name evidence="5" type="ORF">GCM10017161_31550</name>
</gene>
<dbReference type="AlphaFoldDB" id="A0A919ENT3"/>
<dbReference type="InterPro" id="IPR036390">
    <property type="entry name" value="WH_DNA-bd_sf"/>
</dbReference>
<dbReference type="SMART" id="SM00420">
    <property type="entry name" value="HTH_DEOR"/>
    <property type="match status" value="1"/>
</dbReference>
<dbReference type="InterPro" id="IPR050313">
    <property type="entry name" value="Carb_Metab_HTH_regulators"/>
</dbReference>
<dbReference type="Proteomes" id="UP000623842">
    <property type="component" value="Unassembled WGS sequence"/>
</dbReference>
<dbReference type="PROSITE" id="PS51000">
    <property type="entry name" value="HTH_DEOR_2"/>
    <property type="match status" value="1"/>
</dbReference>
<keyword evidence="3" id="KW-0804">Transcription</keyword>
<organism evidence="5 6">
    <name type="scientific">Thalassotalea marina</name>
    <dbReference type="NCBI Taxonomy" id="1673741"/>
    <lineage>
        <taxon>Bacteria</taxon>
        <taxon>Pseudomonadati</taxon>
        <taxon>Pseudomonadota</taxon>
        <taxon>Gammaproteobacteria</taxon>
        <taxon>Alteromonadales</taxon>
        <taxon>Colwelliaceae</taxon>
        <taxon>Thalassotalea</taxon>
    </lineage>
</organism>
<keyword evidence="6" id="KW-1185">Reference proteome</keyword>
<dbReference type="PRINTS" id="PR00037">
    <property type="entry name" value="HTHLACR"/>
</dbReference>
<name>A0A919ENT3_9GAMM</name>
<dbReference type="SUPFAM" id="SSF46785">
    <property type="entry name" value="Winged helix' DNA-binding domain"/>
    <property type="match status" value="1"/>
</dbReference>
<keyword evidence="1" id="KW-0805">Transcription regulation</keyword>
<evidence type="ECO:0000256" key="3">
    <source>
        <dbReference type="ARBA" id="ARBA00023163"/>
    </source>
</evidence>
<dbReference type="Pfam" id="PF00455">
    <property type="entry name" value="DeoRC"/>
    <property type="match status" value="1"/>
</dbReference>
<dbReference type="Pfam" id="PF08220">
    <property type="entry name" value="HTH_DeoR"/>
    <property type="match status" value="1"/>
</dbReference>
<dbReference type="InterPro" id="IPR014036">
    <property type="entry name" value="DeoR-like_C"/>
</dbReference>
<keyword evidence="2" id="KW-0238">DNA-binding</keyword>
<proteinExistence type="predicted"/>
<dbReference type="InterPro" id="IPR037171">
    <property type="entry name" value="NagB/RpiA_transferase-like"/>
</dbReference>